<feature type="compositionally biased region" description="Basic and acidic residues" evidence="1">
    <location>
        <begin position="448"/>
        <end position="476"/>
    </location>
</feature>
<feature type="compositionally biased region" description="Acidic residues" evidence="1">
    <location>
        <begin position="150"/>
        <end position="175"/>
    </location>
</feature>
<evidence type="ECO:0000313" key="3">
    <source>
        <dbReference type="EMBL" id="GFG49082.1"/>
    </source>
</evidence>
<dbReference type="EMBL" id="BLKS01000001">
    <property type="protein sequence ID" value="GFG49082.1"/>
    <property type="molecule type" value="Genomic_DNA"/>
</dbReference>
<accession>A0A7I9VUH6</accession>
<reference evidence="3 4" key="1">
    <citation type="journal article" date="2019" name="Emerg. Microbes Infect.">
        <title>Comprehensive subspecies identification of 175 nontuberculous mycobacteria species based on 7547 genomic profiles.</title>
        <authorList>
            <person name="Matsumoto Y."/>
            <person name="Kinjo T."/>
            <person name="Motooka D."/>
            <person name="Nabeya D."/>
            <person name="Jung N."/>
            <person name="Uechi K."/>
            <person name="Horii T."/>
            <person name="Iida T."/>
            <person name="Fujita J."/>
            <person name="Nakamura S."/>
        </authorList>
    </citation>
    <scope>NUCLEOTIDE SEQUENCE [LARGE SCALE GENOMIC DNA]</scope>
    <source>
        <strain evidence="3 4">JCM 6377</strain>
    </source>
</reference>
<feature type="compositionally biased region" description="Basic and acidic residues" evidence="1">
    <location>
        <begin position="122"/>
        <end position="135"/>
    </location>
</feature>
<dbReference type="Proteomes" id="UP000465302">
    <property type="component" value="Unassembled WGS sequence"/>
</dbReference>
<feature type="compositionally biased region" description="Low complexity" evidence="1">
    <location>
        <begin position="219"/>
        <end position="240"/>
    </location>
</feature>
<dbReference type="InterPro" id="IPR003615">
    <property type="entry name" value="HNH_nuc"/>
</dbReference>
<evidence type="ECO:0000313" key="4">
    <source>
        <dbReference type="Proteomes" id="UP000465302"/>
    </source>
</evidence>
<feature type="region of interest" description="Disordered" evidence="1">
    <location>
        <begin position="442"/>
        <end position="476"/>
    </location>
</feature>
<feature type="compositionally biased region" description="Gly residues" evidence="1">
    <location>
        <begin position="91"/>
        <end position="116"/>
    </location>
</feature>
<feature type="domain" description="HNH nuclease" evidence="2">
    <location>
        <begin position="321"/>
        <end position="372"/>
    </location>
</feature>
<evidence type="ECO:0000256" key="1">
    <source>
        <dbReference type="SAM" id="MobiDB-lite"/>
    </source>
</evidence>
<protein>
    <recommendedName>
        <fullName evidence="2">HNH nuclease domain-containing protein</fullName>
    </recommendedName>
</protein>
<comment type="caution">
    <text evidence="3">The sequence shown here is derived from an EMBL/GenBank/DDBJ whole genome shotgun (WGS) entry which is preliminary data.</text>
</comment>
<gene>
    <name evidence="3" type="ORF">MAGR_05230</name>
</gene>
<feature type="compositionally biased region" description="Polar residues" evidence="1">
    <location>
        <begin position="1"/>
        <end position="31"/>
    </location>
</feature>
<evidence type="ECO:0000259" key="2">
    <source>
        <dbReference type="SMART" id="SM00507"/>
    </source>
</evidence>
<sequence>MANTSSNTPADFNASMASTPDIGSSVVTSIDTAPIHQEPPLHKPSDTPAALATGGEFGCTCGQPECPTPLIARPPNNAVVYLLADHHPTNNGGGPGGGPDGPDSGGGPDPGGGPDSSGGPDSGDRTGTSDDHADDAAGEDSAGAPGTDSADADDDAEDAAMSESDCGAEESDSADDSAVAGADTAPAAESADADGGSSDAADAPVDAAAADQDSHADDTTAPAAAADPAGGESATAEGSAVSNAAERESTADRGRAGSAGASSARYRLAAPRCGSPPGYLFGAGVLTSALAAALMDGAQVRQVAHPGPDSVAEPRYGPSRRLADFVRCRDVTCRFPGCDQPATGCDIDHTVPYPAGPTHPSNLKCLCRFHHMLKTFWGGRRGWRDKQLPDGTIIWTSPTGHTYVTHPGSRQLYPQLCAPTATLWHGEPPVIEAHPLRGLKMPKRRRTRAQDRAARIHAERKLNNPRITERNKPPPF</sequence>
<dbReference type="SMART" id="SM00507">
    <property type="entry name" value="HNHc"/>
    <property type="match status" value="1"/>
</dbReference>
<dbReference type="AlphaFoldDB" id="A0A7I9VUH6"/>
<proteinExistence type="predicted"/>
<organism evidence="3 4">
    <name type="scientific">Mycolicibacterium agri</name>
    <name type="common">Mycobacterium agri</name>
    <dbReference type="NCBI Taxonomy" id="36811"/>
    <lineage>
        <taxon>Bacteria</taxon>
        <taxon>Bacillati</taxon>
        <taxon>Actinomycetota</taxon>
        <taxon>Actinomycetes</taxon>
        <taxon>Mycobacteriales</taxon>
        <taxon>Mycobacteriaceae</taxon>
        <taxon>Mycolicibacterium</taxon>
    </lineage>
</organism>
<dbReference type="CDD" id="cd00085">
    <property type="entry name" value="HNHc"/>
    <property type="match status" value="1"/>
</dbReference>
<feature type="region of interest" description="Disordered" evidence="1">
    <location>
        <begin position="1"/>
        <end position="261"/>
    </location>
</feature>
<feature type="compositionally biased region" description="Low complexity" evidence="1">
    <location>
        <begin position="139"/>
        <end position="149"/>
    </location>
</feature>
<name>A0A7I9VUH6_MYCAG</name>
<feature type="compositionally biased region" description="Low complexity" evidence="1">
    <location>
        <begin position="176"/>
        <end position="211"/>
    </location>
</feature>
<feature type="compositionally biased region" description="Basic and acidic residues" evidence="1">
    <location>
        <begin position="245"/>
        <end position="255"/>
    </location>
</feature>